<dbReference type="Proteomes" id="UP001063782">
    <property type="component" value="Chromosome"/>
</dbReference>
<proteinExistence type="predicted"/>
<name>A0ABY6F5J0_9GAMM</name>
<dbReference type="Gene3D" id="3.40.50.300">
    <property type="entry name" value="P-loop containing nucleotide triphosphate hydrolases"/>
    <property type="match status" value="1"/>
</dbReference>
<evidence type="ECO:0000313" key="1">
    <source>
        <dbReference type="EMBL" id="UXZ05367.1"/>
    </source>
</evidence>
<organism evidence="1 2">
    <name type="scientific">Moraxella nasicaprae</name>
    <dbReference type="NCBI Taxonomy" id="2904122"/>
    <lineage>
        <taxon>Bacteria</taxon>
        <taxon>Pseudomonadati</taxon>
        <taxon>Pseudomonadota</taxon>
        <taxon>Gammaproteobacteria</taxon>
        <taxon>Moraxellales</taxon>
        <taxon>Moraxellaceae</taxon>
        <taxon>Moraxella</taxon>
    </lineage>
</organism>
<dbReference type="RefSeq" id="WP_263076865.1">
    <property type="nucleotide sequence ID" value="NZ_CP089977.1"/>
</dbReference>
<dbReference type="InterPro" id="IPR027417">
    <property type="entry name" value="P-loop_NTPase"/>
</dbReference>
<dbReference type="PANTHER" id="PTHR42935:SF1">
    <property type="entry name" value="SLR0930 PROTEIN"/>
    <property type="match status" value="1"/>
</dbReference>
<keyword evidence="1" id="KW-0547">Nucleotide-binding</keyword>
<keyword evidence="1" id="KW-0067">ATP-binding</keyword>
<dbReference type="GO" id="GO:0005524">
    <property type="term" value="F:ATP binding"/>
    <property type="evidence" value="ECO:0007669"/>
    <property type="project" value="UniProtKB-KW"/>
</dbReference>
<keyword evidence="2" id="KW-1185">Reference proteome</keyword>
<dbReference type="Pfam" id="PF05673">
    <property type="entry name" value="DUF815"/>
    <property type="match status" value="1"/>
</dbReference>
<dbReference type="SUPFAM" id="SSF52540">
    <property type="entry name" value="P-loop containing nucleoside triphosphate hydrolases"/>
    <property type="match status" value="1"/>
</dbReference>
<dbReference type="InterPro" id="IPR008533">
    <property type="entry name" value="DUF815"/>
</dbReference>
<gene>
    <name evidence="1" type="ORF">LU297_02660</name>
</gene>
<evidence type="ECO:0000313" key="2">
    <source>
        <dbReference type="Proteomes" id="UP001063782"/>
    </source>
</evidence>
<dbReference type="EMBL" id="CP089977">
    <property type="protein sequence ID" value="UXZ05367.1"/>
    <property type="molecule type" value="Genomic_DNA"/>
</dbReference>
<dbReference type="PANTHER" id="PTHR42935">
    <property type="entry name" value="SLR0930 PROTEIN"/>
    <property type="match status" value="1"/>
</dbReference>
<protein>
    <submittedName>
        <fullName evidence="1">ATP-binding protein</fullName>
    </submittedName>
</protein>
<sequence length="304" mass="34440">MTQIPHADALLIELQKLTQAVERLAKSQETDLSVLDTAIAFRFEKDGTQAYFMPIHKPNLIDFDSLCNIDSQLDKVRKNTEAFAHGFLANNVLLTGARGTGKSSIVKACLKSFAHLGLRLIELDKKYLDDLPKIVTMLQNRTDKYLIFCDDLAFEAGDASYATLKTVLDGSLSAGADNTLIYATSNRKQMVVEYSRDNNELYTDNNGELRHSDTIEQKTSLADRFGLHIHFYGFSQDEYLNTVQFWLDHYGWQKSQDWESVRLLALQYATQQGNRSGRIANQFAKMTVGQEQLRLKIGQNNEPI</sequence>
<reference evidence="1" key="1">
    <citation type="submission" date="2021-12" db="EMBL/GenBank/DDBJ databases">
        <title>taxonomy of Moraxella sp. ZY201224.</title>
        <authorList>
            <person name="Li F."/>
        </authorList>
    </citation>
    <scope>NUCLEOTIDE SEQUENCE</scope>
    <source>
        <strain evidence="1">ZY201224</strain>
    </source>
</reference>
<accession>A0ABY6F5J0</accession>